<gene>
    <name evidence="1" type="ordered locus">DR_1859</name>
</gene>
<dbReference type="KEGG" id="dra:DR_1859"/>
<keyword evidence="2" id="KW-1185">Reference proteome</keyword>
<dbReference type="OrthoDB" id="65834at2"/>
<dbReference type="EnsemblBacteria" id="AAF11423">
    <property type="protein sequence ID" value="AAF11423"/>
    <property type="gene ID" value="DR_1859"/>
</dbReference>
<dbReference type="RefSeq" id="WP_010888494.1">
    <property type="nucleotide sequence ID" value="NC_001263.1"/>
</dbReference>
<dbReference type="AlphaFoldDB" id="Q9RTA6"/>
<dbReference type="EMBL" id="AE000513">
    <property type="protein sequence ID" value="AAF11423.1"/>
    <property type="molecule type" value="Genomic_DNA"/>
</dbReference>
<name>Q9RTA6_DEIRA</name>
<dbReference type="STRING" id="243230.DR_1859"/>
<organism evidence="1 2">
    <name type="scientific">Deinococcus radiodurans (strain ATCC 13939 / DSM 20539 / JCM 16871 / CCUG 27074 / LMG 4051 / NBRC 15346 / NCIMB 9279 / VKM B-1422 / R1)</name>
    <dbReference type="NCBI Taxonomy" id="243230"/>
    <lineage>
        <taxon>Bacteria</taxon>
        <taxon>Thermotogati</taxon>
        <taxon>Deinococcota</taxon>
        <taxon>Deinococci</taxon>
        <taxon>Deinococcales</taxon>
        <taxon>Deinococcaceae</taxon>
        <taxon>Deinococcus</taxon>
    </lineage>
</organism>
<evidence type="ECO:0000313" key="1">
    <source>
        <dbReference type="EMBL" id="AAF11423.1"/>
    </source>
</evidence>
<evidence type="ECO:0000313" key="2">
    <source>
        <dbReference type="Proteomes" id="UP000002524"/>
    </source>
</evidence>
<dbReference type="PIR" id="E75343">
    <property type="entry name" value="E75343"/>
</dbReference>
<dbReference type="Proteomes" id="UP000002524">
    <property type="component" value="Chromosome 1"/>
</dbReference>
<dbReference type="PaxDb" id="243230-DR_1859"/>
<dbReference type="HOGENOM" id="CLU_095250_0_0_0"/>
<protein>
    <submittedName>
        <fullName evidence="1">Uncharacterized protein</fullName>
    </submittedName>
</protein>
<sequence length="203" mass="22565">MTVTWKARDALVALLREPSGHFQFDEGVRGSYRPLNSPFDVVAYAALRELPAPELPFPGPARITDAERLARLPLSLHEHQVLDRIAAQVPLSELADDPEAAAVAARLARLGLLRQRRLRTARLLVEVTHEVAGVVLVDAMIVDRWQQDLKRLPQFVGVRDDGGKSYRFPLRGHPEVGALIYIPPDVLTKTRLQVGESVLVKPL</sequence>
<reference evidence="1 2" key="1">
    <citation type="journal article" date="1999" name="Science">
        <title>Genome sequence of the radioresistant bacterium Deinococcus radiodurans R1.</title>
        <authorList>
            <person name="White O."/>
            <person name="Eisen J.A."/>
            <person name="Heidelberg J.F."/>
            <person name="Hickey E.K."/>
            <person name="Peterson J.D."/>
            <person name="Dodson R.J."/>
            <person name="Haft D.H."/>
            <person name="Gwinn M.L."/>
            <person name="Nelson W.C."/>
            <person name="Richardson D.L."/>
            <person name="Moffat K.S."/>
            <person name="Qin H."/>
            <person name="Jiang L."/>
            <person name="Pamphile W."/>
            <person name="Crosby M."/>
            <person name="Shen M."/>
            <person name="Vamathevan J.J."/>
            <person name="Lam P."/>
            <person name="McDonald L."/>
            <person name="Utterback T."/>
            <person name="Zalewski C."/>
            <person name="Makarova K.S."/>
            <person name="Aravind L."/>
            <person name="Daly M.J."/>
            <person name="Minton K.W."/>
            <person name="Fleischmann R.D."/>
            <person name="Ketchum K.A."/>
            <person name="Nelson K.E."/>
            <person name="Salzberg S."/>
            <person name="Smith H.O."/>
            <person name="Venter J.C."/>
            <person name="Fraser C.M."/>
        </authorList>
    </citation>
    <scope>NUCLEOTIDE SEQUENCE [LARGE SCALE GENOMIC DNA]</scope>
    <source>
        <strain evidence="2">ATCC 13939 / DSM 20539 / JCM 16871 / LMG 4051 / NBRC 15346 / NCIMB 9279 / R1 / VKM B-1422</strain>
    </source>
</reference>
<dbReference type="InParanoid" id="Q9RTA6"/>
<dbReference type="PATRIC" id="fig|243230.17.peg.2071"/>
<accession>Q9RTA6</accession>
<proteinExistence type="predicted"/>